<dbReference type="Proteomes" id="UP000000768">
    <property type="component" value="Chromosome 9"/>
</dbReference>
<dbReference type="InParanoid" id="A0A1Z5R1B2"/>
<name>A0A1Z5R1B2_SORBI</name>
<sequence length="89" mass="9849">MTNHQQLRLPMSVHSHKPRPTSPKQTAATGHRCQPQATYKEQRRLPVTTTRLASGACQPQQTPANEEGGGSLRVIVAEPRLSRSTFDFS</sequence>
<evidence type="ECO:0000313" key="3">
    <source>
        <dbReference type="Proteomes" id="UP000000768"/>
    </source>
</evidence>
<accession>A0A1Z5R1B2</accession>
<reference evidence="3" key="2">
    <citation type="journal article" date="2018" name="Plant J.">
        <title>The Sorghum bicolor reference genome: improved assembly, gene annotations, a transcriptome atlas, and signatures of genome organization.</title>
        <authorList>
            <person name="McCormick R.F."/>
            <person name="Truong S.K."/>
            <person name="Sreedasyam A."/>
            <person name="Jenkins J."/>
            <person name="Shu S."/>
            <person name="Sims D."/>
            <person name="Kennedy M."/>
            <person name="Amirebrahimi M."/>
            <person name="Weers B.D."/>
            <person name="McKinley B."/>
            <person name="Mattison A."/>
            <person name="Morishige D.T."/>
            <person name="Grimwood J."/>
            <person name="Schmutz J."/>
            <person name="Mullet J.E."/>
        </authorList>
    </citation>
    <scope>NUCLEOTIDE SEQUENCE [LARGE SCALE GENOMIC DNA]</scope>
    <source>
        <strain evidence="3">cv. BTx623</strain>
    </source>
</reference>
<feature type="compositionally biased region" description="Polar residues" evidence="1">
    <location>
        <begin position="51"/>
        <end position="64"/>
    </location>
</feature>
<feature type="region of interest" description="Disordered" evidence="1">
    <location>
        <begin position="51"/>
        <end position="73"/>
    </location>
</feature>
<keyword evidence="3" id="KW-1185">Reference proteome</keyword>
<dbReference type="Gramene" id="OQU77567">
    <property type="protein sequence ID" value="OQU77567"/>
    <property type="gene ID" value="SORBI_3009G069400"/>
</dbReference>
<reference evidence="2 3" key="1">
    <citation type="journal article" date="2009" name="Nature">
        <title>The Sorghum bicolor genome and the diversification of grasses.</title>
        <authorList>
            <person name="Paterson A.H."/>
            <person name="Bowers J.E."/>
            <person name="Bruggmann R."/>
            <person name="Dubchak I."/>
            <person name="Grimwood J."/>
            <person name="Gundlach H."/>
            <person name="Haberer G."/>
            <person name="Hellsten U."/>
            <person name="Mitros T."/>
            <person name="Poliakov A."/>
            <person name="Schmutz J."/>
            <person name="Spannagl M."/>
            <person name="Tang H."/>
            <person name="Wang X."/>
            <person name="Wicker T."/>
            <person name="Bharti A.K."/>
            <person name="Chapman J."/>
            <person name="Feltus F.A."/>
            <person name="Gowik U."/>
            <person name="Grigoriev I.V."/>
            <person name="Lyons E."/>
            <person name="Maher C.A."/>
            <person name="Martis M."/>
            <person name="Narechania A."/>
            <person name="Otillar R.P."/>
            <person name="Penning B.W."/>
            <person name="Salamov A.A."/>
            <person name="Wang Y."/>
            <person name="Zhang L."/>
            <person name="Carpita N.C."/>
            <person name="Freeling M."/>
            <person name="Gingle A.R."/>
            <person name="Hash C.T."/>
            <person name="Keller B."/>
            <person name="Klein P."/>
            <person name="Kresovich S."/>
            <person name="McCann M.C."/>
            <person name="Ming R."/>
            <person name="Peterson D.G."/>
            <person name="Mehboob-ur-Rahman"/>
            <person name="Ware D."/>
            <person name="Westhoff P."/>
            <person name="Mayer K.F."/>
            <person name="Messing J."/>
            <person name="Rokhsar D.S."/>
        </authorList>
    </citation>
    <scope>NUCLEOTIDE SEQUENCE [LARGE SCALE GENOMIC DNA]</scope>
    <source>
        <strain evidence="3">cv. BTx623</strain>
    </source>
</reference>
<proteinExistence type="predicted"/>
<evidence type="ECO:0000256" key="1">
    <source>
        <dbReference type="SAM" id="MobiDB-lite"/>
    </source>
</evidence>
<dbReference type="EMBL" id="CM000768">
    <property type="protein sequence ID" value="OQU77567.1"/>
    <property type="molecule type" value="Genomic_DNA"/>
</dbReference>
<protein>
    <submittedName>
        <fullName evidence="2">Uncharacterized protein</fullName>
    </submittedName>
</protein>
<gene>
    <name evidence="2" type="ORF">SORBI_3009G069400</name>
</gene>
<evidence type="ECO:0000313" key="2">
    <source>
        <dbReference type="EMBL" id="OQU77567.1"/>
    </source>
</evidence>
<organism evidence="2 3">
    <name type="scientific">Sorghum bicolor</name>
    <name type="common">Sorghum</name>
    <name type="synonym">Sorghum vulgare</name>
    <dbReference type="NCBI Taxonomy" id="4558"/>
    <lineage>
        <taxon>Eukaryota</taxon>
        <taxon>Viridiplantae</taxon>
        <taxon>Streptophyta</taxon>
        <taxon>Embryophyta</taxon>
        <taxon>Tracheophyta</taxon>
        <taxon>Spermatophyta</taxon>
        <taxon>Magnoliopsida</taxon>
        <taxon>Liliopsida</taxon>
        <taxon>Poales</taxon>
        <taxon>Poaceae</taxon>
        <taxon>PACMAD clade</taxon>
        <taxon>Panicoideae</taxon>
        <taxon>Andropogonodae</taxon>
        <taxon>Andropogoneae</taxon>
        <taxon>Sorghinae</taxon>
        <taxon>Sorghum</taxon>
    </lineage>
</organism>
<dbReference type="AlphaFoldDB" id="A0A1Z5R1B2"/>
<feature type="region of interest" description="Disordered" evidence="1">
    <location>
        <begin position="1"/>
        <end position="37"/>
    </location>
</feature>